<reference evidence="11" key="1">
    <citation type="journal article" date="2020" name="Int. J. Syst. Evol. Microbiol.">
        <title>Aquipluma nitroreducens gen. nov. sp. nov., a novel facultatively anaerobic bacterium isolated from a freshwater lake.</title>
        <authorList>
            <person name="Watanabe M."/>
            <person name="Kojima H."/>
            <person name="Fukui M."/>
        </authorList>
    </citation>
    <scope>NUCLEOTIDE SEQUENCE</scope>
    <source>
        <strain evidence="11">MeG22</strain>
    </source>
</reference>
<keyword evidence="12" id="KW-1185">Reference proteome</keyword>
<dbReference type="PANTHER" id="PTHR42994:SF1">
    <property type="entry name" value="PEPTIDASE T"/>
    <property type="match status" value="1"/>
</dbReference>
<dbReference type="Proteomes" id="UP001193389">
    <property type="component" value="Chromosome"/>
</dbReference>
<dbReference type="EC" id="3.4.11.4" evidence="7"/>
<dbReference type="GO" id="GO:0008270">
    <property type="term" value="F:zinc ion binding"/>
    <property type="evidence" value="ECO:0007669"/>
    <property type="project" value="UniProtKB-UniRule"/>
</dbReference>
<feature type="domain" description="Peptidase M20 dimerisation" evidence="10">
    <location>
        <begin position="207"/>
        <end position="300"/>
    </location>
</feature>
<dbReference type="HAMAP" id="MF_00550">
    <property type="entry name" value="Aminopeptidase_M20"/>
    <property type="match status" value="1"/>
</dbReference>
<keyword evidence="3 7" id="KW-0479">Metal-binding</keyword>
<dbReference type="Gene3D" id="3.40.630.10">
    <property type="entry name" value="Zn peptidases"/>
    <property type="match status" value="1"/>
</dbReference>
<dbReference type="InterPro" id="IPR011650">
    <property type="entry name" value="Peptidase_M20_dimer"/>
</dbReference>
<comment type="catalytic activity">
    <reaction evidence="7">
        <text>Release of the N-terminal residue from a tripeptide.</text>
        <dbReference type="EC" id="3.4.11.4"/>
    </reaction>
</comment>
<feature type="active site" description="Proton acceptor" evidence="7 8">
    <location>
        <position position="175"/>
    </location>
</feature>
<dbReference type="GO" id="GO:0043171">
    <property type="term" value="P:peptide catabolic process"/>
    <property type="evidence" value="ECO:0007669"/>
    <property type="project" value="UniProtKB-UniRule"/>
</dbReference>
<evidence type="ECO:0000256" key="6">
    <source>
        <dbReference type="ARBA" id="ARBA00023049"/>
    </source>
</evidence>
<evidence type="ECO:0000256" key="9">
    <source>
        <dbReference type="PIRSR" id="PIRSR037215-2"/>
    </source>
</evidence>
<dbReference type="NCBIfam" id="NF009920">
    <property type="entry name" value="PRK13381.1"/>
    <property type="match status" value="1"/>
</dbReference>
<dbReference type="NCBIfam" id="TIGR01882">
    <property type="entry name" value="peptidase-T"/>
    <property type="match status" value="1"/>
</dbReference>
<keyword evidence="7 11" id="KW-0031">Aminopeptidase</keyword>
<dbReference type="NCBIfam" id="NF003976">
    <property type="entry name" value="PRK05469.1"/>
    <property type="match status" value="1"/>
</dbReference>
<proteinExistence type="inferred from homology"/>
<feature type="binding site" evidence="7 9">
    <location>
        <position position="141"/>
    </location>
    <ligand>
        <name>Zn(2+)</name>
        <dbReference type="ChEBI" id="CHEBI:29105"/>
        <label>1</label>
    </ligand>
</feature>
<evidence type="ECO:0000256" key="4">
    <source>
        <dbReference type="ARBA" id="ARBA00022801"/>
    </source>
</evidence>
<keyword evidence="5 7" id="KW-0862">Zinc</keyword>
<dbReference type="InterPro" id="IPR036264">
    <property type="entry name" value="Bact_exopeptidase_dim_dom"/>
</dbReference>
<accession>A0A5K7SEN9</accession>
<dbReference type="SUPFAM" id="SSF53187">
    <property type="entry name" value="Zn-dependent exopeptidases"/>
    <property type="match status" value="1"/>
</dbReference>
<dbReference type="GO" id="GO:0045148">
    <property type="term" value="F:tripeptide aminopeptidase activity"/>
    <property type="evidence" value="ECO:0007669"/>
    <property type="project" value="UniProtKB-UniRule"/>
</dbReference>
<dbReference type="AlphaFoldDB" id="A0A5K7SEN9"/>
<evidence type="ECO:0000313" key="12">
    <source>
        <dbReference type="Proteomes" id="UP001193389"/>
    </source>
</evidence>
<feature type="binding site" evidence="7 9">
    <location>
        <position position="78"/>
    </location>
    <ligand>
        <name>Zn(2+)</name>
        <dbReference type="ChEBI" id="CHEBI:29105"/>
        <label>1</label>
    </ligand>
</feature>
<feature type="binding site" evidence="7 9">
    <location>
        <position position="198"/>
    </location>
    <ligand>
        <name>Zn(2+)</name>
        <dbReference type="ChEBI" id="CHEBI:29105"/>
        <label>1</label>
    </ligand>
</feature>
<evidence type="ECO:0000256" key="1">
    <source>
        <dbReference type="ARBA" id="ARBA00009692"/>
    </source>
</evidence>
<comment type="similarity">
    <text evidence="1 7">Belongs to the peptidase M20B family.</text>
</comment>
<dbReference type="GO" id="GO:0006508">
    <property type="term" value="P:proteolysis"/>
    <property type="evidence" value="ECO:0007669"/>
    <property type="project" value="UniProtKB-UniRule"/>
</dbReference>
<dbReference type="InterPro" id="IPR010161">
    <property type="entry name" value="Peptidase_M20B"/>
</dbReference>
<evidence type="ECO:0000256" key="5">
    <source>
        <dbReference type="ARBA" id="ARBA00022833"/>
    </source>
</evidence>
<dbReference type="GO" id="GO:0005829">
    <property type="term" value="C:cytosol"/>
    <property type="evidence" value="ECO:0007669"/>
    <property type="project" value="TreeGrafter"/>
</dbReference>
<organism evidence="11 12">
    <name type="scientific">Aquipluma nitroreducens</name>
    <dbReference type="NCBI Taxonomy" id="2010828"/>
    <lineage>
        <taxon>Bacteria</taxon>
        <taxon>Pseudomonadati</taxon>
        <taxon>Bacteroidota</taxon>
        <taxon>Bacteroidia</taxon>
        <taxon>Marinilabiliales</taxon>
        <taxon>Prolixibacteraceae</taxon>
        <taxon>Aquipluma</taxon>
    </lineage>
</organism>
<feature type="binding site" evidence="7 9">
    <location>
        <position position="141"/>
    </location>
    <ligand>
        <name>Zn(2+)</name>
        <dbReference type="ChEBI" id="CHEBI:29105"/>
        <label>2</label>
    </ligand>
</feature>
<dbReference type="InterPro" id="IPR002933">
    <property type="entry name" value="Peptidase_M20"/>
</dbReference>
<comment type="function">
    <text evidence="7">Cleaves the N-terminal amino acid of tripeptides.</text>
</comment>
<dbReference type="EMBL" id="AP018694">
    <property type="protein sequence ID" value="BBE19724.1"/>
    <property type="molecule type" value="Genomic_DNA"/>
</dbReference>
<dbReference type="GO" id="GO:0008237">
    <property type="term" value="F:metallopeptidase activity"/>
    <property type="evidence" value="ECO:0007669"/>
    <property type="project" value="UniProtKB-KW"/>
</dbReference>
<comment type="subcellular location">
    <subcellularLocation>
        <location evidence="7">Cytoplasm</location>
    </subcellularLocation>
</comment>
<keyword evidence="4 7" id="KW-0378">Hydrolase</keyword>
<dbReference type="KEGG" id="anf:AQPE_3912"/>
<dbReference type="InterPro" id="IPR001261">
    <property type="entry name" value="ArgE/DapE_CS"/>
</dbReference>
<keyword evidence="6 7" id="KW-0482">Metalloprotease</keyword>
<evidence type="ECO:0000313" key="11">
    <source>
        <dbReference type="EMBL" id="BBE19724.1"/>
    </source>
</evidence>
<dbReference type="Pfam" id="PF01546">
    <property type="entry name" value="Peptidase_M20"/>
    <property type="match status" value="1"/>
</dbReference>
<evidence type="ECO:0000256" key="7">
    <source>
        <dbReference type="HAMAP-Rule" id="MF_00550"/>
    </source>
</evidence>
<dbReference type="RefSeq" id="WP_318347948.1">
    <property type="nucleotide sequence ID" value="NZ_AP018694.1"/>
</dbReference>
<dbReference type="Gene3D" id="3.30.70.360">
    <property type="match status" value="1"/>
</dbReference>
<evidence type="ECO:0000256" key="8">
    <source>
        <dbReference type="PIRSR" id="PIRSR037215-1"/>
    </source>
</evidence>
<feature type="active site" evidence="7 8">
    <location>
        <position position="80"/>
    </location>
</feature>
<dbReference type="PANTHER" id="PTHR42994">
    <property type="entry name" value="PEPTIDASE T"/>
    <property type="match status" value="1"/>
</dbReference>
<name>A0A5K7SEN9_9BACT</name>
<evidence type="ECO:0000256" key="3">
    <source>
        <dbReference type="ARBA" id="ARBA00022723"/>
    </source>
</evidence>
<dbReference type="PIRSF" id="PIRSF037215">
    <property type="entry name" value="Peptidase_M20B"/>
    <property type="match status" value="1"/>
</dbReference>
<feature type="binding site" evidence="7 9">
    <location>
        <position position="176"/>
    </location>
    <ligand>
        <name>Zn(2+)</name>
        <dbReference type="ChEBI" id="CHEBI:29105"/>
        <label>2</label>
    </ligand>
</feature>
<sequence length="408" mass="45356">MEQVLDRFLRYAKVFTTSDPESETFPSTSRQLIFADQLADELRKIGLAEVTRNEFGYVTATLPSNQDKAAPVIGFISHMDTSPDYSGENVNPQIVKNYQGQKLVLDSDLDLNLSPLDFPELLKYVGQDLITTDGKTLLGADDKAGLAEIVSAMDYLIRYPEIKHGKIRICFTPDEEVGHGADHFDVANFGADFAYTLDGGEIGELEYENFNAAGAKIAIKGRSVHPGSAKNQMINSILVAHQIIHALPPDQRPEHTEGYEGFFHLTSFEGNISLTKMEYIIRDHDLVKFEAKKKLMKEICGLINLRYGQGTVSLEMHDQYYNMKLKVEPVKYIVDIAEQAMKDVGVSPKIKAIRGGTDGARLSWDGLPCPNIFAGGHNFHGPYEFVPVQSMQKAVEVIVRIAELVAKL</sequence>
<dbReference type="SUPFAM" id="SSF55031">
    <property type="entry name" value="Bacterial exopeptidase dimerisation domain"/>
    <property type="match status" value="1"/>
</dbReference>
<feature type="binding site" evidence="7 9">
    <location>
        <position position="380"/>
    </location>
    <ligand>
        <name>Zn(2+)</name>
        <dbReference type="ChEBI" id="CHEBI:29105"/>
        <label>2</label>
    </ligand>
</feature>
<evidence type="ECO:0000259" key="10">
    <source>
        <dbReference type="Pfam" id="PF07687"/>
    </source>
</evidence>
<keyword evidence="7" id="KW-0963">Cytoplasm</keyword>
<comment type="cofactor">
    <cofactor evidence="7 9">
        <name>Zn(2+)</name>
        <dbReference type="ChEBI" id="CHEBI:29105"/>
    </cofactor>
    <text evidence="7 9">Binds 2 Zn(2+) ions per subunit.</text>
</comment>
<keyword evidence="2 7" id="KW-0645">Protease</keyword>
<dbReference type="CDD" id="cd03892">
    <property type="entry name" value="M20_peptT"/>
    <property type="match status" value="1"/>
</dbReference>
<gene>
    <name evidence="7" type="primary">pepT</name>
    <name evidence="11" type="ORF">AQPE_3912</name>
</gene>
<dbReference type="Pfam" id="PF07687">
    <property type="entry name" value="M20_dimer"/>
    <property type="match status" value="1"/>
</dbReference>
<dbReference type="PROSITE" id="PS00759">
    <property type="entry name" value="ARGE_DAPE_CPG2_2"/>
    <property type="match status" value="1"/>
</dbReference>
<dbReference type="PROSITE" id="PS00758">
    <property type="entry name" value="ARGE_DAPE_CPG2_1"/>
    <property type="match status" value="1"/>
</dbReference>
<evidence type="ECO:0000256" key="2">
    <source>
        <dbReference type="ARBA" id="ARBA00022670"/>
    </source>
</evidence>
<protein>
    <recommendedName>
        <fullName evidence="7">Peptidase T</fullName>
        <ecNumber evidence="7">3.4.11.4</ecNumber>
    </recommendedName>
    <alternativeName>
        <fullName evidence="7">Aminotripeptidase</fullName>
        <shortName evidence="7">Tripeptidase</shortName>
    </alternativeName>
    <alternativeName>
        <fullName evidence="7">Tripeptide aminopeptidase</fullName>
    </alternativeName>
</protein>